<comment type="caution">
    <text evidence="1">The sequence shown here is derived from an EMBL/GenBank/DDBJ whole genome shotgun (WGS) entry which is preliminary data.</text>
</comment>
<sequence>MTLRFSRRGVLTAGLGAAGLALAAASGPVRAETKTVRIGIQKYGTLILLKGKGALEKALEPLGYSVSWTEFPAGPQLLEGLNVGAIDFGSTGEAPPIFAQAAGAPLFYVAHEPPAPRGEAILVPKDSPIQSVSDLKGKKVALNKGSNVHYLLVKALEQAQVAYKDIETKFLPPADARAAFEQGSVDAWVIWDPFQAAAEAATGARTLVNGEGLVANHQFYLGTRDFVSAHAQALDVVIAEIGKLDAWANGNTDAVADQLSASVGIPAPVLKVALERQTFGVKPISAEVVAQQQQIADAFHKLGLIPKAISIAEAVPKIT</sequence>
<proteinExistence type="predicted"/>
<gene>
    <name evidence="1" type="ORF">JHL16_01075</name>
</gene>
<protein>
    <submittedName>
        <fullName evidence="1">Sulfonate ABC transporter substrate-binding protein</fullName>
    </submittedName>
</protein>
<organism evidence="1 2">
    <name type="scientific">Taklimakanibacter albus</name>
    <dbReference type="NCBI Taxonomy" id="2800327"/>
    <lineage>
        <taxon>Bacteria</taxon>
        <taxon>Pseudomonadati</taxon>
        <taxon>Pseudomonadota</taxon>
        <taxon>Alphaproteobacteria</taxon>
        <taxon>Hyphomicrobiales</taxon>
        <taxon>Aestuariivirgaceae</taxon>
        <taxon>Taklimakanibacter</taxon>
    </lineage>
</organism>
<dbReference type="EMBL" id="JAENHL010000003">
    <property type="protein sequence ID" value="MBK1864932.1"/>
    <property type="molecule type" value="Genomic_DNA"/>
</dbReference>
<evidence type="ECO:0000313" key="1">
    <source>
        <dbReference type="EMBL" id="MBK1864932.1"/>
    </source>
</evidence>
<accession>A0ACC5QX39</accession>
<reference evidence="1" key="1">
    <citation type="submission" date="2021-01" db="EMBL/GenBank/DDBJ databases">
        <authorList>
            <person name="Sun Q."/>
        </authorList>
    </citation>
    <scope>NUCLEOTIDE SEQUENCE</scope>
    <source>
        <strain evidence="1">YIM B02566</strain>
    </source>
</reference>
<evidence type="ECO:0000313" key="2">
    <source>
        <dbReference type="Proteomes" id="UP000616151"/>
    </source>
</evidence>
<keyword evidence="2" id="KW-1185">Reference proteome</keyword>
<name>A0ACC5QX39_9HYPH</name>
<dbReference type="Proteomes" id="UP000616151">
    <property type="component" value="Unassembled WGS sequence"/>
</dbReference>